<name>A0A921K1T5_9LACO</name>
<dbReference type="PANTHER" id="PTHR37813">
    <property type="entry name" value="FELS-2 PROPHAGE PROTEIN"/>
    <property type="match status" value="1"/>
</dbReference>
<dbReference type="InterPro" id="IPR010090">
    <property type="entry name" value="Phage_tape_meas"/>
</dbReference>
<dbReference type="Pfam" id="PF10145">
    <property type="entry name" value="PhageMin_Tail"/>
    <property type="match status" value="1"/>
</dbReference>
<accession>A0A921K1T5</accession>
<protein>
    <submittedName>
        <fullName evidence="4">Phage tail tape measure protein</fullName>
    </submittedName>
</protein>
<feature type="non-terminal residue" evidence="4">
    <location>
        <position position="960"/>
    </location>
</feature>
<gene>
    <name evidence="4" type="ORF">K8V00_07495</name>
</gene>
<feature type="coiled-coil region" evidence="2">
    <location>
        <begin position="61"/>
        <end position="122"/>
    </location>
</feature>
<organism evidence="4 5">
    <name type="scientific">Ligilactobacillus acidipiscis</name>
    <dbReference type="NCBI Taxonomy" id="89059"/>
    <lineage>
        <taxon>Bacteria</taxon>
        <taxon>Bacillati</taxon>
        <taxon>Bacillota</taxon>
        <taxon>Bacilli</taxon>
        <taxon>Lactobacillales</taxon>
        <taxon>Lactobacillaceae</taxon>
        <taxon>Ligilactobacillus</taxon>
    </lineage>
</organism>
<sequence length="960" mass="101096">MGSAGTPLGNMVIKLGLDDADFGKGVANSKKEVRYLAKEMQANMKIADMAGNQMGKLGTKYNSLTDIIKAQEKQVASLKTAYEGSFVDGKATDSTIRLGTELQNANGKLANYKKQLADTAGALADYQVRNTGLTGDINKLSDGLIKGGKQLTTFGSGLSKLGGSLTKTITAPVLAGFTAATNSAMNFKTEIGEIGPLLTNGGKITAEYQKQLDQMAESSKKWAVEYGVSTSEINNGLAELVRKGYDANQTLGVMPSILDATKASGEGFNDVMNVTTEVISQFNLKGKTYAETLQNTARVTDSLTYVANATSAGFVDLGLAMGYVGPVANSLGMSVEETAASVGILSDAGIGGQKAGTALRGALTRLLKPSKQNIEGFEKLGVSVKDFKNGTIGLPDILDTIKNNTKGWTDAQRTAAIALAFGTESQSAMNVLVGQGGDALRNLTDDTYGATGATKEIAKAMNDLPANKVARFKESIKVLGITIGEDLLPVVTPWIEKGTEMVKNFSELDDATQKNIVKWVGLAAAAGPTIKILGGSIGTIGKLSTGIGNLGKKIVDISAKSASKKAMAEVIQQMETGTVVAGQFGGAVSTASGAGGIGAMTGALGGLSPVLLGIVGVGGALALGYGAWKLFGEEAYNSAQRTKEWGSDVGESTGQALTDVKTYSTEAGGQFDLLSQGLTTNTDEMVGNFAKMGESIETNLTGKIETLKSLLNDLPEDVRSAGEQITNDEITNQEKYLETVKTNNEKINQIRQQASDNHRQITVEDAARIKALSEESATAYVNSLGKSESETKQILSAMTGNVETASQDQAKAWLQSLGKQRQDSKIEYGKMQEDLKTKLVDAGYDLNSDYAKQMLDLLQTSSDSATQLTEDQMSLILGKYPELADEVFLANGQLISSMGDAGQSAVSQNKTMMESFANMSDQAAKTAEENKDKLKLVMDEADNFGAFWNGLVLDPKTGEV</sequence>
<evidence type="ECO:0000259" key="3">
    <source>
        <dbReference type="Pfam" id="PF10145"/>
    </source>
</evidence>
<reference evidence="4" key="1">
    <citation type="journal article" date="2021" name="PeerJ">
        <title>Extensive microbial diversity within the chicken gut microbiome revealed by metagenomics and culture.</title>
        <authorList>
            <person name="Gilroy R."/>
            <person name="Ravi A."/>
            <person name="Getino M."/>
            <person name="Pursley I."/>
            <person name="Horton D.L."/>
            <person name="Alikhan N.F."/>
            <person name="Baker D."/>
            <person name="Gharbi K."/>
            <person name="Hall N."/>
            <person name="Watson M."/>
            <person name="Adriaenssens E.M."/>
            <person name="Foster-Nyarko E."/>
            <person name="Jarju S."/>
            <person name="Secka A."/>
            <person name="Antonio M."/>
            <person name="Oren A."/>
            <person name="Chaudhuri R.R."/>
            <person name="La Ragione R."/>
            <person name="Hildebrand F."/>
            <person name="Pallen M.J."/>
        </authorList>
    </citation>
    <scope>NUCLEOTIDE SEQUENCE</scope>
    <source>
        <strain evidence="4">CHK174-6876</strain>
    </source>
</reference>
<evidence type="ECO:0000256" key="2">
    <source>
        <dbReference type="SAM" id="Coils"/>
    </source>
</evidence>
<keyword evidence="1" id="KW-1188">Viral release from host cell</keyword>
<keyword evidence="2" id="KW-0175">Coiled coil</keyword>
<dbReference type="PANTHER" id="PTHR37813:SF1">
    <property type="entry name" value="FELS-2 PROPHAGE PROTEIN"/>
    <property type="match status" value="1"/>
</dbReference>
<feature type="domain" description="Phage tail tape measure protein" evidence="3">
    <location>
        <begin position="218"/>
        <end position="422"/>
    </location>
</feature>
<evidence type="ECO:0000256" key="1">
    <source>
        <dbReference type="ARBA" id="ARBA00022612"/>
    </source>
</evidence>
<dbReference type="AlphaFoldDB" id="A0A921K1T5"/>
<dbReference type="Proteomes" id="UP000707535">
    <property type="component" value="Unassembled WGS sequence"/>
</dbReference>
<proteinExistence type="predicted"/>
<comment type="caution">
    <text evidence="4">The sequence shown here is derived from an EMBL/GenBank/DDBJ whole genome shotgun (WGS) entry which is preliminary data.</text>
</comment>
<evidence type="ECO:0000313" key="4">
    <source>
        <dbReference type="EMBL" id="HJE97450.1"/>
    </source>
</evidence>
<reference evidence="4" key="2">
    <citation type="submission" date="2021-09" db="EMBL/GenBank/DDBJ databases">
        <authorList>
            <person name="Gilroy R."/>
        </authorList>
    </citation>
    <scope>NUCLEOTIDE SEQUENCE</scope>
    <source>
        <strain evidence="4">CHK174-6876</strain>
    </source>
</reference>
<dbReference type="NCBIfam" id="TIGR01760">
    <property type="entry name" value="tape_meas_TP901"/>
    <property type="match status" value="1"/>
</dbReference>
<evidence type="ECO:0000313" key="5">
    <source>
        <dbReference type="Proteomes" id="UP000707535"/>
    </source>
</evidence>
<dbReference type="EMBL" id="DYXG01000076">
    <property type="protein sequence ID" value="HJE97450.1"/>
    <property type="molecule type" value="Genomic_DNA"/>
</dbReference>